<evidence type="ECO:0008006" key="3">
    <source>
        <dbReference type="Google" id="ProtNLM"/>
    </source>
</evidence>
<sequence length="528" mass="58974">MTTKTPEEKRLAVRRRLRDDFKFYASTSLKIRTKDGEVVNLKLNEAQQRLIDMIEAQYAAEGKVRIIILKARQMGLSTAVGGWMYYWVSQRKAQKALVVTHHADSSKALFDMTRRFFDNSPPGLKPSTKYSSRRELKFDTLDSGYAVATAGGDSVARGDTVTVAHLSELAFWPKSSAKDILNGILQAVPTRKNTAIFVESTANGVSGEFADLWAGAVDGTNGFIPVFLPWYIQDEYREPTPEGFERTLDEQKLAEAHGLDDEQLMFRRRKIAHSGVDLFKQEYPSTAEEAFLTTGRPVFNSEQINDLLRIAPLPVEQRGLIADDYQIDPRGELLVYADVSPSETYYIGADVAMGVRGGDSSVAQVLDSHKRQVAVWRGLVHPDHFATVLERLGYRYNTAKIAVESNNHGILTCTRLGKDLAYPNFYQEVVYDKIDDKETVNLGFRTTSKSKPLVIDQLRASIRDGEMTLNDKTTLKELLTYIVTDTGSMEAESGCHDDCVVALALANHTHEGVFTPIVSSDDYYIASI</sequence>
<dbReference type="RefSeq" id="WP_121152162.1">
    <property type="nucleotide sequence ID" value="NZ_CP032829.1"/>
</dbReference>
<proteinExistence type="predicted"/>
<organism evidence="1 2">
    <name type="scientific">Sphingomonas paeninsulae</name>
    <dbReference type="NCBI Taxonomy" id="2319844"/>
    <lineage>
        <taxon>Bacteria</taxon>
        <taxon>Pseudomonadati</taxon>
        <taxon>Pseudomonadota</taxon>
        <taxon>Alphaproteobacteria</taxon>
        <taxon>Sphingomonadales</taxon>
        <taxon>Sphingomonadaceae</taxon>
        <taxon>Sphingomonas</taxon>
    </lineage>
</organism>
<reference evidence="1 2" key="1">
    <citation type="submission" date="2018-09" db="EMBL/GenBank/DDBJ databases">
        <title>Sphingomonas peninsula sp. nov., isolated from fildes peninsula, Antarctic soil.</title>
        <authorList>
            <person name="Yingchao G."/>
        </authorList>
    </citation>
    <scope>NUCLEOTIDE SEQUENCE [LARGE SCALE GENOMIC DNA]</scope>
    <source>
        <strain evidence="1 2">YZ-8</strain>
    </source>
</reference>
<dbReference type="Gene3D" id="3.40.50.300">
    <property type="entry name" value="P-loop containing nucleotide triphosphate hydrolases"/>
    <property type="match status" value="1"/>
</dbReference>
<dbReference type="Proteomes" id="UP000276254">
    <property type="component" value="Chromosome"/>
</dbReference>
<dbReference type="EMBL" id="CP032829">
    <property type="protein sequence ID" value="AYJ85537.1"/>
    <property type="molecule type" value="Genomic_DNA"/>
</dbReference>
<dbReference type="InterPro" id="IPR027417">
    <property type="entry name" value="P-loop_NTPase"/>
</dbReference>
<gene>
    <name evidence="1" type="ORF">D3Y57_05510</name>
</gene>
<keyword evidence="2" id="KW-1185">Reference proteome</keyword>
<protein>
    <recommendedName>
        <fullName evidence="3">Terminase large subunit gp17-like C-terminal domain-containing protein</fullName>
    </recommendedName>
</protein>
<evidence type="ECO:0000313" key="1">
    <source>
        <dbReference type="EMBL" id="AYJ85537.1"/>
    </source>
</evidence>
<dbReference type="Gene3D" id="3.30.420.240">
    <property type="match status" value="1"/>
</dbReference>
<dbReference type="AlphaFoldDB" id="A0A494T893"/>
<name>A0A494T893_SPHPE</name>
<dbReference type="OrthoDB" id="9775154at2"/>
<accession>A0A494T893</accession>
<evidence type="ECO:0000313" key="2">
    <source>
        <dbReference type="Proteomes" id="UP000276254"/>
    </source>
</evidence>
<dbReference type="KEGG" id="spha:D3Y57_05510"/>